<protein>
    <recommendedName>
        <fullName evidence="3">Oxidoreductase molybdopterin-binding domain-containing protein</fullName>
    </recommendedName>
</protein>
<dbReference type="KEGG" id="dge:Dgeo_1559"/>
<evidence type="ECO:0000313" key="2">
    <source>
        <dbReference type="Proteomes" id="UP000002431"/>
    </source>
</evidence>
<name>Q1IY30_DEIGD</name>
<dbReference type="AlphaFoldDB" id="Q1IY30"/>
<dbReference type="SUPFAM" id="SSF56524">
    <property type="entry name" value="Oxidoreductase molybdopterin-binding domain"/>
    <property type="match status" value="1"/>
</dbReference>
<sequence length="164" mass="18170">MALGTGPSAPNRFVPFSYSRPARPLPPPQPGEPVLLTLEGPTRTQVFTRAQLLSLPTVRYTTEHAQLHRTFTYEGVPLRDLAVLGGFVGRDMRLYASNGFVTTIRARDYLEAPIMLAHTANGRPIPVLEKGPLTVVLPPDPQRFPARLYGAAWVWYVERITPAP</sequence>
<evidence type="ECO:0008006" key="3">
    <source>
        <dbReference type="Google" id="ProtNLM"/>
    </source>
</evidence>
<organism evidence="1 2">
    <name type="scientific">Deinococcus geothermalis (strain DSM 11300 / CIP 105573 / AG-3a)</name>
    <dbReference type="NCBI Taxonomy" id="319795"/>
    <lineage>
        <taxon>Bacteria</taxon>
        <taxon>Thermotogati</taxon>
        <taxon>Deinococcota</taxon>
        <taxon>Deinococci</taxon>
        <taxon>Deinococcales</taxon>
        <taxon>Deinococcaceae</taxon>
        <taxon>Deinococcus</taxon>
    </lineage>
</organism>
<reference evidence="1" key="1">
    <citation type="submission" date="2006-04" db="EMBL/GenBank/DDBJ databases">
        <title>Complete sequence of chromosome of Deinococcus geothermalis DSM 11300.</title>
        <authorList>
            <consortium name="US DOE Joint Genome Institute"/>
            <person name="Copeland A."/>
            <person name="Lucas S."/>
            <person name="Lapidus A."/>
            <person name="Barry K."/>
            <person name="Detter J.C."/>
            <person name="Glavina del Rio T."/>
            <person name="Hammon N."/>
            <person name="Israni S."/>
            <person name="Dalin E."/>
            <person name="Tice H."/>
            <person name="Pitluck S."/>
            <person name="Brettin T."/>
            <person name="Bruce D."/>
            <person name="Han C."/>
            <person name="Tapia R."/>
            <person name="Saunders E."/>
            <person name="Gilna P."/>
            <person name="Schmutz J."/>
            <person name="Larimer F."/>
            <person name="Land M."/>
            <person name="Hauser L."/>
            <person name="Kyrpides N."/>
            <person name="Kim E."/>
            <person name="Daly M.J."/>
            <person name="Fredrickson J.K."/>
            <person name="Makarova K.S."/>
            <person name="Gaidamakova E.K."/>
            <person name="Zhai M."/>
            <person name="Richardson P."/>
        </authorList>
    </citation>
    <scope>NUCLEOTIDE SEQUENCE</scope>
    <source>
        <strain evidence="1">DSM 11300</strain>
    </source>
</reference>
<evidence type="ECO:0000313" key="1">
    <source>
        <dbReference type="EMBL" id="ABF45854.1"/>
    </source>
</evidence>
<dbReference type="eggNOG" id="COG3915">
    <property type="taxonomic scope" value="Bacteria"/>
</dbReference>
<dbReference type="InterPro" id="IPR036374">
    <property type="entry name" value="OxRdtase_Mopterin-bd_sf"/>
</dbReference>
<accession>Q1IY30</accession>
<proteinExistence type="predicted"/>
<keyword evidence="2" id="KW-1185">Reference proteome</keyword>
<dbReference type="STRING" id="319795.Dgeo_1559"/>
<dbReference type="HOGENOM" id="CLU_110165_2_1_0"/>
<gene>
    <name evidence="1" type="ordered locus">Dgeo_1559</name>
</gene>
<dbReference type="Proteomes" id="UP000002431">
    <property type="component" value="Chromosome"/>
</dbReference>
<dbReference type="Gene3D" id="3.90.420.10">
    <property type="entry name" value="Oxidoreductase, molybdopterin-binding domain"/>
    <property type="match status" value="1"/>
</dbReference>
<dbReference type="EMBL" id="CP000359">
    <property type="protein sequence ID" value="ABF45854.1"/>
    <property type="molecule type" value="Genomic_DNA"/>
</dbReference>